<protein>
    <submittedName>
        <fullName evidence="3">Uncharacterized protein LOC108681140</fullName>
    </submittedName>
</protein>
<evidence type="ECO:0000313" key="3">
    <source>
        <dbReference type="RefSeq" id="XP_047736349.1"/>
    </source>
</evidence>
<keyword evidence="1" id="KW-1133">Transmembrane helix</keyword>
<dbReference type="OMA" id="YKVRFGR"/>
<dbReference type="PANTHER" id="PTHR10974:SF73">
    <property type="entry name" value="FI21235P1"/>
    <property type="match status" value="1"/>
</dbReference>
<organism evidence="2 3">
    <name type="scientific">Hyalella azteca</name>
    <name type="common">Amphipod</name>
    <dbReference type="NCBI Taxonomy" id="294128"/>
    <lineage>
        <taxon>Eukaryota</taxon>
        <taxon>Metazoa</taxon>
        <taxon>Ecdysozoa</taxon>
        <taxon>Arthropoda</taxon>
        <taxon>Crustacea</taxon>
        <taxon>Multicrustacea</taxon>
        <taxon>Malacostraca</taxon>
        <taxon>Eumalacostraca</taxon>
        <taxon>Peracarida</taxon>
        <taxon>Amphipoda</taxon>
        <taxon>Senticaudata</taxon>
        <taxon>Talitrida</taxon>
        <taxon>Talitroidea</taxon>
        <taxon>Hyalellidae</taxon>
        <taxon>Hyalella</taxon>
    </lineage>
</organism>
<gene>
    <name evidence="3" type="primary">LOC108681140</name>
</gene>
<evidence type="ECO:0000313" key="2">
    <source>
        <dbReference type="Proteomes" id="UP000694843"/>
    </source>
</evidence>
<evidence type="ECO:0000256" key="1">
    <source>
        <dbReference type="SAM" id="Phobius"/>
    </source>
</evidence>
<dbReference type="KEGG" id="hazt:108681140"/>
<keyword evidence="1" id="KW-0812">Transmembrane</keyword>
<dbReference type="InterPro" id="IPR017850">
    <property type="entry name" value="Alkaline_phosphatase_core_sf"/>
</dbReference>
<dbReference type="Gene3D" id="3.40.720.10">
    <property type="entry name" value="Alkaline Phosphatase, subunit A"/>
    <property type="match status" value="1"/>
</dbReference>
<dbReference type="OrthoDB" id="413313at2759"/>
<keyword evidence="2" id="KW-1185">Reference proteome</keyword>
<feature type="transmembrane region" description="Helical" evidence="1">
    <location>
        <begin position="12"/>
        <end position="33"/>
    </location>
</feature>
<dbReference type="SUPFAM" id="SSF53649">
    <property type="entry name" value="Alkaline phosphatase-like"/>
    <property type="match status" value="1"/>
</dbReference>
<dbReference type="GO" id="GO:0005615">
    <property type="term" value="C:extracellular space"/>
    <property type="evidence" value="ECO:0007669"/>
    <property type="project" value="TreeGrafter"/>
</dbReference>
<keyword evidence="1" id="KW-0472">Membrane</keyword>
<dbReference type="AlphaFoldDB" id="A0A979FHD8"/>
<dbReference type="GeneID" id="108681140"/>
<name>A0A979FHD8_HYAAZ</name>
<dbReference type="RefSeq" id="XP_047736349.1">
    <property type="nucleotide sequence ID" value="XM_047880393.1"/>
</dbReference>
<dbReference type="PANTHER" id="PTHR10974">
    <property type="entry name" value="FI08016P-RELATED"/>
    <property type="match status" value="1"/>
</dbReference>
<dbReference type="FunFam" id="3.40.720.10:FF:000017">
    <property type="entry name" value="Predicted protein"/>
    <property type="match status" value="1"/>
</dbReference>
<sequence>MALIRLRGGRLAWLALTCVCVVVVYIVSSNRLLDVRDRVLLRQLVDDAVESGKSLRSASPGHIACQRPSLPVLSDDVMRFFHAVDALQCDAEPDWVTVRGSVATISTQAKLRHAGDIKCVFTDVIRLPDDDSVEDGASVTTSTNFTFTASDFAKVSCTAADGQKWHSVAAGIRTRAVQPARSWADIPKDSLGVSVLALGLDSLSHNTFIRTLPKTYDRRGRTELELPETRRRVGSSAQRVDVYPFIWNNFREAGYVTMYAEDQPLASTFNYRLRGFETPPTHHYMRPYYLALQQQISRHANLCVRAKPRHQVFLDYVHNFMLSYRSSPVFGFTLHGELSHDDVNLVSVADDDLMALLARLHGDGLLDRTLLMVYADHGHRFASIRSTQQGKQEERLPFVSFVVPQTIKKNFPAAYQNLVANTERLVTPFDVHATLADVLHYTGARLGQTSSRAISLFSQIPATRTCSDAFIEPHWCACLTWAPVAVTEPRVGEAAAALVHYINSFTAPHRGLCRELQLQYIQLAAILLPNYGVMSFKQNADMDGFVPNLEARTPVTEEVYEVHIVTTPGGAQYDASLTYSIRQDTFSVRMDDISRTNKYGDTSKCIINIDSSLSNYCVCTE</sequence>
<dbReference type="InterPro" id="IPR004245">
    <property type="entry name" value="DUF229"/>
</dbReference>
<proteinExistence type="predicted"/>
<dbReference type="CDD" id="cd16021">
    <property type="entry name" value="ALP_like"/>
    <property type="match status" value="1"/>
</dbReference>
<dbReference type="Proteomes" id="UP000694843">
    <property type="component" value="Unplaced"/>
</dbReference>
<reference evidence="3" key="1">
    <citation type="submission" date="2025-08" db="UniProtKB">
        <authorList>
            <consortium name="RefSeq"/>
        </authorList>
    </citation>
    <scope>IDENTIFICATION</scope>
    <source>
        <tissue evidence="3">Whole organism</tissue>
    </source>
</reference>
<dbReference type="Pfam" id="PF02995">
    <property type="entry name" value="DUF229"/>
    <property type="match status" value="2"/>
</dbReference>
<accession>A0A979FHD8</accession>